<dbReference type="GO" id="GO:0006412">
    <property type="term" value="P:translation"/>
    <property type="evidence" value="ECO:0007669"/>
    <property type="project" value="UniProtKB-UniRule"/>
</dbReference>
<dbReference type="InterPro" id="IPR036935">
    <property type="entry name" value="Ribosomal_bL9_N_sf"/>
</dbReference>
<dbReference type="SUPFAM" id="SSF55658">
    <property type="entry name" value="L9 N-domain-like"/>
    <property type="match status" value="1"/>
</dbReference>
<dbReference type="InterPro" id="IPR020594">
    <property type="entry name" value="Ribosomal_bL9_bac/chp"/>
</dbReference>
<dbReference type="InterPro" id="IPR009027">
    <property type="entry name" value="Ribosomal_bL9/RNase_H1_N"/>
</dbReference>
<dbReference type="GO" id="GO:1990904">
    <property type="term" value="C:ribonucleoprotein complex"/>
    <property type="evidence" value="ECO:0007669"/>
    <property type="project" value="UniProtKB-KW"/>
</dbReference>
<sequence>MQVILKEKVENLGTLGSVVNVKPGYARNYLVPYGKAVQATEANIAAFEKQKAELQKLEAERLTTAKAKAEKISGQVFTIKAAAGDGGKLFGSVGTKEVADVIAAAGVEVEKRHVRMPEGIIRSLGEYELSVHLHSDVDADIKLVVIAE</sequence>
<dbReference type="Gene3D" id="3.10.430.100">
    <property type="entry name" value="Ribosomal protein L9, C-terminal domain"/>
    <property type="match status" value="1"/>
</dbReference>
<evidence type="ECO:0000256" key="6">
    <source>
        <dbReference type="ARBA" id="ARBA00035292"/>
    </source>
</evidence>
<name>A0A8J3E920_9GAMM</name>
<evidence type="ECO:0000256" key="1">
    <source>
        <dbReference type="ARBA" id="ARBA00010605"/>
    </source>
</evidence>
<dbReference type="InterPro" id="IPR000244">
    <property type="entry name" value="Ribosomal_bL9"/>
</dbReference>
<evidence type="ECO:0000256" key="5">
    <source>
        <dbReference type="ARBA" id="ARBA00023274"/>
    </source>
</evidence>
<dbReference type="Proteomes" id="UP000636949">
    <property type="component" value="Unassembled WGS sequence"/>
</dbReference>
<dbReference type="PROSITE" id="PS00651">
    <property type="entry name" value="RIBOSOMAL_L9"/>
    <property type="match status" value="1"/>
</dbReference>
<evidence type="ECO:0000256" key="4">
    <source>
        <dbReference type="ARBA" id="ARBA00022980"/>
    </source>
</evidence>
<proteinExistence type="inferred from homology"/>
<dbReference type="InterPro" id="IPR020069">
    <property type="entry name" value="Ribosomal_bL9_C"/>
</dbReference>
<evidence type="ECO:0000256" key="2">
    <source>
        <dbReference type="ARBA" id="ARBA00022730"/>
    </source>
</evidence>
<evidence type="ECO:0000313" key="10">
    <source>
        <dbReference type="Proteomes" id="UP000636949"/>
    </source>
</evidence>
<dbReference type="Gene3D" id="3.40.5.10">
    <property type="entry name" value="Ribosomal protein L9, N-terminal domain"/>
    <property type="match status" value="1"/>
</dbReference>
<dbReference type="SUPFAM" id="SSF55653">
    <property type="entry name" value="Ribosomal protein L9 C-domain"/>
    <property type="match status" value="1"/>
</dbReference>
<dbReference type="OrthoDB" id="9788336at2"/>
<dbReference type="GO" id="GO:0005840">
    <property type="term" value="C:ribosome"/>
    <property type="evidence" value="ECO:0007669"/>
    <property type="project" value="UniProtKB-KW"/>
</dbReference>
<keyword evidence="2 7" id="KW-0699">rRNA-binding</keyword>
<evidence type="ECO:0000256" key="3">
    <source>
        <dbReference type="ARBA" id="ARBA00022884"/>
    </source>
</evidence>
<keyword evidence="3 7" id="KW-0694">RNA-binding</keyword>
<dbReference type="AlphaFoldDB" id="A0A8J3E920"/>
<dbReference type="RefSeq" id="WP_117002185.1">
    <property type="nucleotide sequence ID" value="NZ_BMJS01000009.1"/>
</dbReference>
<dbReference type="EMBL" id="BMJS01000009">
    <property type="protein sequence ID" value="GGF95838.1"/>
    <property type="molecule type" value="Genomic_DNA"/>
</dbReference>
<keyword evidence="5 7" id="KW-0687">Ribonucleoprotein</keyword>
<dbReference type="HAMAP" id="MF_00503">
    <property type="entry name" value="Ribosomal_bL9"/>
    <property type="match status" value="1"/>
</dbReference>
<dbReference type="GO" id="GO:0003735">
    <property type="term" value="F:structural constituent of ribosome"/>
    <property type="evidence" value="ECO:0007669"/>
    <property type="project" value="InterPro"/>
</dbReference>
<reference evidence="9" key="1">
    <citation type="journal article" date="2014" name="Int. J. Syst. Evol. Microbiol.">
        <title>Complete genome sequence of Corynebacterium casei LMG S-19264T (=DSM 44701T), isolated from a smear-ripened cheese.</title>
        <authorList>
            <consortium name="US DOE Joint Genome Institute (JGI-PGF)"/>
            <person name="Walter F."/>
            <person name="Albersmeier A."/>
            <person name="Kalinowski J."/>
            <person name="Ruckert C."/>
        </authorList>
    </citation>
    <scope>NUCLEOTIDE SEQUENCE</scope>
    <source>
        <strain evidence="9">CGMCC 1.15758</strain>
    </source>
</reference>
<feature type="domain" description="Ribosomal protein L9" evidence="8">
    <location>
        <begin position="13"/>
        <end position="40"/>
    </location>
</feature>
<dbReference type="NCBIfam" id="TIGR00158">
    <property type="entry name" value="L9"/>
    <property type="match status" value="1"/>
</dbReference>
<organism evidence="9 10">
    <name type="scientific">Cysteiniphilum litorale</name>
    <dbReference type="NCBI Taxonomy" id="2056700"/>
    <lineage>
        <taxon>Bacteria</taxon>
        <taxon>Pseudomonadati</taxon>
        <taxon>Pseudomonadota</taxon>
        <taxon>Gammaproteobacteria</taxon>
        <taxon>Thiotrichales</taxon>
        <taxon>Fastidiosibacteraceae</taxon>
        <taxon>Cysteiniphilum</taxon>
    </lineage>
</organism>
<dbReference type="Pfam" id="PF03948">
    <property type="entry name" value="Ribosomal_L9_C"/>
    <property type="match status" value="1"/>
</dbReference>
<dbReference type="GO" id="GO:0019843">
    <property type="term" value="F:rRNA binding"/>
    <property type="evidence" value="ECO:0007669"/>
    <property type="project" value="UniProtKB-UniRule"/>
</dbReference>
<evidence type="ECO:0000259" key="8">
    <source>
        <dbReference type="PROSITE" id="PS00651"/>
    </source>
</evidence>
<evidence type="ECO:0000256" key="7">
    <source>
        <dbReference type="HAMAP-Rule" id="MF_00503"/>
    </source>
</evidence>
<keyword evidence="10" id="KW-1185">Reference proteome</keyword>
<dbReference type="InterPro" id="IPR020070">
    <property type="entry name" value="Ribosomal_bL9_N"/>
</dbReference>
<evidence type="ECO:0000313" key="9">
    <source>
        <dbReference type="EMBL" id="GGF95838.1"/>
    </source>
</evidence>
<dbReference type="PANTHER" id="PTHR21368">
    <property type="entry name" value="50S RIBOSOMAL PROTEIN L9"/>
    <property type="match status" value="1"/>
</dbReference>
<reference evidence="9" key="2">
    <citation type="submission" date="2020-09" db="EMBL/GenBank/DDBJ databases">
        <authorList>
            <person name="Sun Q."/>
            <person name="Zhou Y."/>
        </authorList>
    </citation>
    <scope>NUCLEOTIDE SEQUENCE</scope>
    <source>
        <strain evidence="9">CGMCC 1.15758</strain>
    </source>
</reference>
<accession>A0A8J3E920</accession>
<gene>
    <name evidence="7 9" type="primary">rplI</name>
    <name evidence="9" type="ORF">GCM10010995_11360</name>
</gene>
<comment type="function">
    <text evidence="7">Binds to the 23S rRNA.</text>
</comment>
<comment type="similarity">
    <text evidence="1 7">Belongs to the bacterial ribosomal protein bL9 family.</text>
</comment>
<comment type="caution">
    <text evidence="9">The sequence shown here is derived from an EMBL/GenBank/DDBJ whole genome shotgun (WGS) entry which is preliminary data.</text>
</comment>
<dbReference type="InterPro" id="IPR036791">
    <property type="entry name" value="Ribosomal_bL9_C_sf"/>
</dbReference>
<protein>
    <recommendedName>
        <fullName evidence="6 7">Large ribosomal subunit protein bL9</fullName>
    </recommendedName>
</protein>
<dbReference type="Pfam" id="PF01281">
    <property type="entry name" value="Ribosomal_L9_N"/>
    <property type="match status" value="1"/>
</dbReference>
<keyword evidence="4 7" id="KW-0689">Ribosomal protein</keyword>